<evidence type="ECO:0000256" key="2">
    <source>
        <dbReference type="SAM" id="SignalP"/>
    </source>
</evidence>
<gene>
    <name evidence="3" type="ORF">DB32_000152</name>
</gene>
<accession>A0A0F6SD85</accession>
<dbReference type="KEGG" id="samy:DB32_000152"/>
<dbReference type="OrthoDB" id="5512085at2"/>
<proteinExistence type="predicted"/>
<dbReference type="RefSeq" id="WP_053230485.1">
    <property type="nucleotide sequence ID" value="NZ_CP011125.1"/>
</dbReference>
<dbReference type="Proteomes" id="UP000034883">
    <property type="component" value="Chromosome"/>
</dbReference>
<dbReference type="AlphaFoldDB" id="A0A0F6SD85"/>
<feature type="region of interest" description="Disordered" evidence="1">
    <location>
        <begin position="23"/>
        <end position="57"/>
    </location>
</feature>
<feature type="signal peptide" evidence="2">
    <location>
        <begin position="1"/>
        <end position="17"/>
    </location>
</feature>
<dbReference type="EMBL" id="CP011125">
    <property type="protein sequence ID" value="AKF03004.1"/>
    <property type="molecule type" value="Genomic_DNA"/>
</dbReference>
<dbReference type="SUPFAM" id="SSF63825">
    <property type="entry name" value="YWTD domain"/>
    <property type="match status" value="1"/>
</dbReference>
<keyword evidence="2" id="KW-0732">Signal</keyword>
<reference evidence="3 4" key="1">
    <citation type="submission" date="2015-03" db="EMBL/GenBank/DDBJ databases">
        <title>Genome assembly of Sandaracinus amylolyticus DSM 53668.</title>
        <authorList>
            <person name="Sharma G."/>
            <person name="Subramanian S."/>
        </authorList>
    </citation>
    <scope>NUCLEOTIDE SEQUENCE [LARGE SCALE GENOMIC DNA]</scope>
    <source>
        <strain evidence="3 4">DSM 53668</strain>
    </source>
</reference>
<evidence type="ECO:0008006" key="5">
    <source>
        <dbReference type="Google" id="ProtNLM"/>
    </source>
</evidence>
<dbReference type="STRING" id="927083.DB32_000152"/>
<sequence length="308" mass="32129">MPTARRTALLVAITALALPGCSERSGDPFRPGTLSDGGSQSDGGGTPITPRPDGSTASSCVAQARWIYLVDSANALLRYEPDSGSLTSIGTLACPSSGTPFSMAVDRNATAYVLHNDHRIYRVSTTDASCTATTFAPDQMGFELFGMGFVADASGSANETLFISGGPEEGIGSGRSVLGRIDVGSWTVSRIGNVDGSPELTGTGTAELWGFFPDGDPMAVRQLDKTTAATITEIDVSSIDPSIIPTPAAWAFAFWGGRYYIFYQGAFDDSTGIYRVTPGSTNVETVRTDIGYRIVGAGVSTCAPTDLI</sequence>
<keyword evidence="4" id="KW-1185">Reference proteome</keyword>
<protein>
    <recommendedName>
        <fullName evidence="5">Lipoprotein</fullName>
    </recommendedName>
</protein>
<evidence type="ECO:0000313" key="3">
    <source>
        <dbReference type="EMBL" id="AKF03004.1"/>
    </source>
</evidence>
<evidence type="ECO:0000256" key="1">
    <source>
        <dbReference type="SAM" id="MobiDB-lite"/>
    </source>
</evidence>
<name>A0A0F6SD85_9BACT</name>
<organism evidence="3 4">
    <name type="scientific">Sandaracinus amylolyticus</name>
    <dbReference type="NCBI Taxonomy" id="927083"/>
    <lineage>
        <taxon>Bacteria</taxon>
        <taxon>Pseudomonadati</taxon>
        <taxon>Myxococcota</taxon>
        <taxon>Polyangia</taxon>
        <taxon>Polyangiales</taxon>
        <taxon>Sandaracinaceae</taxon>
        <taxon>Sandaracinus</taxon>
    </lineage>
</organism>
<evidence type="ECO:0000313" key="4">
    <source>
        <dbReference type="Proteomes" id="UP000034883"/>
    </source>
</evidence>
<feature type="chain" id="PRO_5002509768" description="Lipoprotein" evidence="2">
    <location>
        <begin position="18"/>
        <end position="308"/>
    </location>
</feature>